<dbReference type="Pfam" id="PF06293">
    <property type="entry name" value="Kdo"/>
    <property type="match status" value="1"/>
</dbReference>
<dbReference type="Proteomes" id="UP000615593">
    <property type="component" value="Unassembled WGS sequence"/>
</dbReference>
<evidence type="ECO:0008006" key="3">
    <source>
        <dbReference type="Google" id="ProtNLM"/>
    </source>
</evidence>
<evidence type="ECO:0000313" key="1">
    <source>
        <dbReference type="EMBL" id="GGZ58667.1"/>
    </source>
</evidence>
<name>A0ABQ3BXT8_9FLAO</name>
<proteinExistence type="predicted"/>
<dbReference type="GeneID" id="94369694"/>
<dbReference type="RefSeq" id="WP_027884574.1">
    <property type="nucleotide sequence ID" value="NZ_BMWY01000005.1"/>
</dbReference>
<sequence length="254" mass="30547">MVEVYSEKYNYLSSFVQQKIENFQQEGEKLGNGDRNVIKLFPVEGEDLVLNIKSFKIPNLVNQVAYKHFRKSKARRSFEYAQKLQELDLGTPDPIAYFEYPSASLFKESFYVSEHLKADYTFRDLTHNFDIPDHEEILRAFTRFTFQLHENQVLFLDHSPGNTLIKKEEGNYKFYLVDLNRMDFKPLSFKDRIKNFARLTDKQSIIETMSDEYAQCLGEDYLKVYQMMWSETQQFQQKFHRKRKIKKKIKFWKK</sequence>
<accession>A0ABQ3BXT8</accession>
<evidence type="ECO:0000313" key="2">
    <source>
        <dbReference type="Proteomes" id="UP000615593"/>
    </source>
</evidence>
<keyword evidence="2" id="KW-1185">Reference proteome</keyword>
<comment type="caution">
    <text evidence="1">The sequence shown here is derived from an EMBL/GenBank/DDBJ whole genome shotgun (WGS) entry which is preliminary data.</text>
</comment>
<organism evidence="1 2">
    <name type="scientific">Mesonia mobilis</name>
    <dbReference type="NCBI Taxonomy" id="369791"/>
    <lineage>
        <taxon>Bacteria</taxon>
        <taxon>Pseudomonadati</taxon>
        <taxon>Bacteroidota</taxon>
        <taxon>Flavobacteriia</taxon>
        <taxon>Flavobacteriales</taxon>
        <taxon>Flavobacteriaceae</taxon>
        <taxon>Mesonia</taxon>
    </lineage>
</organism>
<dbReference type="InterPro" id="IPR011009">
    <property type="entry name" value="Kinase-like_dom_sf"/>
</dbReference>
<reference evidence="2" key="1">
    <citation type="journal article" date="2019" name="Int. J. Syst. Evol. Microbiol.">
        <title>The Global Catalogue of Microorganisms (GCM) 10K type strain sequencing project: providing services to taxonomists for standard genome sequencing and annotation.</title>
        <authorList>
            <consortium name="The Broad Institute Genomics Platform"/>
            <consortium name="The Broad Institute Genome Sequencing Center for Infectious Disease"/>
            <person name="Wu L."/>
            <person name="Ma J."/>
        </authorList>
    </citation>
    <scope>NUCLEOTIDE SEQUENCE [LARGE SCALE GENOMIC DNA]</scope>
    <source>
        <strain evidence="2">KCTC 12708</strain>
    </source>
</reference>
<gene>
    <name evidence="1" type="ORF">GCM10008088_20310</name>
</gene>
<protein>
    <recommendedName>
        <fullName evidence="3">Lipopolysaccharide kinase (Kdo/WaaP) family protein</fullName>
    </recommendedName>
</protein>
<dbReference type="EMBL" id="BMWY01000005">
    <property type="protein sequence ID" value="GGZ58667.1"/>
    <property type="molecule type" value="Genomic_DNA"/>
</dbReference>
<dbReference type="SUPFAM" id="SSF56112">
    <property type="entry name" value="Protein kinase-like (PK-like)"/>
    <property type="match status" value="1"/>
</dbReference>